<comment type="subcellular location">
    <subcellularLocation>
        <location evidence="1">Cell membrane</location>
        <topology evidence="1">Multi-pass membrane protein</topology>
    </subcellularLocation>
</comment>
<feature type="transmembrane region" description="Helical" evidence="6">
    <location>
        <begin position="311"/>
        <end position="329"/>
    </location>
</feature>
<dbReference type="InterPro" id="IPR006037">
    <property type="entry name" value="RCK_C"/>
</dbReference>
<dbReference type="Gene3D" id="1.20.1740.10">
    <property type="entry name" value="Amino acid/polyamine transporter I"/>
    <property type="match status" value="1"/>
</dbReference>
<evidence type="ECO:0000259" key="8">
    <source>
        <dbReference type="PROSITE" id="PS51202"/>
    </source>
</evidence>
<dbReference type="PANTHER" id="PTHR42770">
    <property type="entry name" value="AMINO ACID TRANSPORTER-RELATED"/>
    <property type="match status" value="1"/>
</dbReference>
<feature type="transmembrane region" description="Helical" evidence="6">
    <location>
        <begin position="369"/>
        <end position="388"/>
    </location>
</feature>
<evidence type="ECO:0000256" key="2">
    <source>
        <dbReference type="ARBA" id="ARBA00022475"/>
    </source>
</evidence>
<proteinExistence type="predicted"/>
<dbReference type="GO" id="GO:0008324">
    <property type="term" value="F:monoatomic cation transmembrane transporter activity"/>
    <property type="evidence" value="ECO:0007669"/>
    <property type="project" value="InterPro"/>
</dbReference>
<feature type="transmembrane region" description="Helical" evidence="6">
    <location>
        <begin position="394"/>
        <end position="412"/>
    </location>
</feature>
<protein>
    <recommendedName>
        <fullName evidence="10">Amino acid permease</fullName>
    </recommendedName>
</protein>
<dbReference type="GO" id="GO:0005886">
    <property type="term" value="C:plasma membrane"/>
    <property type="evidence" value="ECO:0007669"/>
    <property type="project" value="UniProtKB-SubCell"/>
</dbReference>
<dbReference type="InterPro" id="IPR002178">
    <property type="entry name" value="PTS_EIIA_type-2_dom"/>
</dbReference>
<gene>
    <name evidence="9" type="ORF">METZ01_LOCUS21676</name>
</gene>
<feature type="transmembrane region" description="Helical" evidence="6">
    <location>
        <begin position="180"/>
        <end position="203"/>
    </location>
</feature>
<dbReference type="Pfam" id="PF00359">
    <property type="entry name" value="PTS_EIIA_2"/>
    <property type="match status" value="1"/>
</dbReference>
<evidence type="ECO:0000256" key="4">
    <source>
        <dbReference type="ARBA" id="ARBA00022989"/>
    </source>
</evidence>
<keyword evidence="5 6" id="KW-0472">Membrane</keyword>
<keyword evidence="3 6" id="KW-0812">Transmembrane</keyword>
<dbReference type="SUPFAM" id="SSF55804">
    <property type="entry name" value="Phoshotransferase/anion transport protein"/>
    <property type="match status" value="1"/>
</dbReference>
<feature type="transmembrane region" description="Helical" evidence="6">
    <location>
        <begin position="81"/>
        <end position="110"/>
    </location>
</feature>
<dbReference type="InterPro" id="IPR016152">
    <property type="entry name" value="PTrfase/Anion_transptr"/>
</dbReference>
<evidence type="ECO:0000256" key="5">
    <source>
        <dbReference type="ARBA" id="ARBA00023136"/>
    </source>
</evidence>
<dbReference type="InterPro" id="IPR036721">
    <property type="entry name" value="RCK_C_sf"/>
</dbReference>
<evidence type="ECO:0000313" key="9">
    <source>
        <dbReference type="EMBL" id="SUZ68822.1"/>
    </source>
</evidence>
<evidence type="ECO:0000256" key="3">
    <source>
        <dbReference type="ARBA" id="ARBA00022692"/>
    </source>
</evidence>
<evidence type="ECO:0000256" key="6">
    <source>
        <dbReference type="SAM" id="Phobius"/>
    </source>
</evidence>
<keyword evidence="4 6" id="KW-1133">Transmembrane helix</keyword>
<feature type="transmembrane region" description="Helical" evidence="6">
    <location>
        <begin position="265"/>
        <end position="291"/>
    </location>
</feature>
<dbReference type="Gene3D" id="3.40.930.10">
    <property type="entry name" value="Mannitol-specific EII, Chain A"/>
    <property type="match status" value="1"/>
</dbReference>
<evidence type="ECO:0000259" key="7">
    <source>
        <dbReference type="PROSITE" id="PS51094"/>
    </source>
</evidence>
<organism evidence="9">
    <name type="scientific">marine metagenome</name>
    <dbReference type="NCBI Taxonomy" id="408172"/>
    <lineage>
        <taxon>unclassified sequences</taxon>
        <taxon>metagenomes</taxon>
        <taxon>ecological metagenomes</taxon>
    </lineage>
</organism>
<name>A0A381PP71_9ZZZZ</name>
<dbReference type="PROSITE" id="PS51094">
    <property type="entry name" value="PTS_EIIA_TYPE_2"/>
    <property type="match status" value="1"/>
</dbReference>
<dbReference type="InterPro" id="IPR002293">
    <property type="entry name" value="AA/rel_permease1"/>
</dbReference>
<reference evidence="9" key="1">
    <citation type="submission" date="2018-05" db="EMBL/GenBank/DDBJ databases">
        <authorList>
            <person name="Lanie J.A."/>
            <person name="Ng W.-L."/>
            <person name="Kazmierczak K.M."/>
            <person name="Andrzejewski T.M."/>
            <person name="Davidsen T.M."/>
            <person name="Wayne K.J."/>
            <person name="Tettelin H."/>
            <person name="Glass J.I."/>
            <person name="Rusch D."/>
            <person name="Podicherti R."/>
            <person name="Tsui H.-C.T."/>
            <person name="Winkler M.E."/>
        </authorList>
    </citation>
    <scope>NUCLEOTIDE SEQUENCE</scope>
</reference>
<dbReference type="Pfam" id="PF02080">
    <property type="entry name" value="TrkA_C"/>
    <property type="match status" value="1"/>
</dbReference>
<feature type="transmembrane region" description="Helical" evidence="6">
    <location>
        <begin position="38"/>
        <end position="60"/>
    </location>
</feature>
<dbReference type="EMBL" id="UINC01001044">
    <property type="protein sequence ID" value="SUZ68822.1"/>
    <property type="molecule type" value="Genomic_DNA"/>
</dbReference>
<dbReference type="PROSITE" id="PS51202">
    <property type="entry name" value="RCK_C"/>
    <property type="match status" value="1"/>
</dbReference>
<feature type="domain" description="RCK C-terminal" evidence="8">
    <location>
        <begin position="602"/>
        <end position="685"/>
    </location>
</feature>
<accession>A0A381PP71</accession>
<feature type="transmembrane region" description="Helical" evidence="6">
    <location>
        <begin position="215"/>
        <end position="239"/>
    </location>
</feature>
<evidence type="ECO:0008006" key="10">
    <source>
        <dbReference type="Google" id="ProtNLM"/>
    </source>
</evidence>
<feature type="transmembrane region" description="Helical" evidence="6">
    <location>
        <begin position="116"/>
        <end position="135"/>
    </location>
</feature>
<dbReference type="InterPro" id="IPR050367">
    <property type="entry name" value="APC_superfamily"/>
</dbReference>
<evidence type="ECO:0000256" key="1">
    <source>
        <dbReference type="ARBA" id="ARBA00004651"/>
    </source>
</evidence>
<feature type="domain" description="PTS EIIA type-2" evidence="7">
    <location>
        <begin position="461"/>
        <end position="611"/>
    </location>
</feature>
<sequence length="685" mass="74988">MLNKELTLLNVYSIAIGTTLSAGFFLLPGIAFNEAGPAVVLSYLIAVIPLIPAMFSMVELATAMPRAGGAYYFLDRSMGPFVGTIGGLGTWLALVLKTSFALIGMGAYLSIFWPDVPIVTLAIILAVLFGIVNLFGAKKTGMFQVLMVFTLLLILLAFIGQGIAEINSQHFEGFFDKGGVSIFSTAGLVYISYVGITNIASVAEEVENPERNLPLGVFLAIGTAIVVYAVGTTIMVGVLPANELAQDLKPVASAADVLFGKWGKIGVTFAAVIAFASVANAGILSASRYPLAMSRDHLIPAKFSKLTPRNIPHYGIALTVGLIIFLILTLDVASIAKIASAFQLMVFALICFAVIVMRESRIEAYDPGYHSPFYPWMQIFGVFSPLWLIAEMGIVPILFSLALATLGTIWYISYARERVVRSGAIYHLFARLGEQRFEGLDRELRGIMKEKGVREEDPFDEVVTRAHMIEFTRDTLFEEITRDAAKDLSLSLGVKSKDLEKSFLEGSRIGATPISHGAALPHIRLPETKQAELVLVRTKKPCFVDAPDFSGKTSLQGPIHAFFFLVSPNENPGQHLRILAQIAGRVDDNNFLKDWKDATDEQDLKEILLRDERFFSLRIRSNTPSSVLIGRSLREIRMPEGCLVALIRRKGETIVPRGLTVLLEGDRLTIIGDTQGIEQLNDEYN</sequence>
<keyword evidence="2" id="KW-1003">Cell membrane</keyword>
<dbReference type="GO" id="GO:0006813">
    <property type="term" value="P:potassium ion transport"/>
    <property type="evidence" value="ECO:0007669"/>
    <property type="project" value="InterPro"/>
</dbReference>
<feature type="transmembrane region" description="Helical" evidence="6">
    <location>
        <begin position="142"/>
        <end position="160"/>
    </location>
</feature>
<feature type="transmembrane region" description="Helical" evidence="6">
    <location>
        <begin position="12"/>
        <end position="32"/>
    </location>
</feature>
<dbReference type="SUPFAM" id="SSF116726">
    <property type="entry name" value="TrkA C-terminal domain-like"/>
    <property type="match status" value="1"/>
</dbReference>
<dbReference type="AlphaFoldDB" id="A0A381PP71"/>
<dbReference type="Pfam" id="PF13520">
    <property type="entry name" value="AA_permease_2"/>
    <property type="match status" value="1"/>
</dbReference>
<dbReference type="Gene3D" id="3.30.70.1450">
    <property type="entry name" value="Regulator of K+ conductance, C-terminal domain"/>
    <property type="match status" value="1"/>
</dbReference>
<dbReference type="PANTHER" id="PTHR42770:SF7">
    <property type="entry name" value="MEMBRANE PROTEIN"/>
    <property type="match status" value="1"/>
</dbReference>
<feature type="transmembrane region" description="Helical" evidence="6">
    <location>
        <begin position="335"/>
        <end position="357"/>
    </location>
</feature>